<dbReference type="Proteomes" id="UP001148662">
    <property type="component" value="Unassembled WGS sequence"/>
</dbReference>
<gene>
    <name evidence="1" type="ORF">NM688_g5553</name>
</gene>
<evidence type="ECO:0000313" key="1">
    <source>
        <dbReference type="EMBL" id="KAJ3546047.1"/>
    </source>
</evidence>
<comment type="caution">
    <text evidence="1">The sequence shown here is derived from an EMBL/GenBank/DDBJ whole genome shotgun (WGS) entry which is preliminary data.</text>
</comment>
<protein>
    <submittedName>
        <fullName evidence="1">Uncharacterized protein</fullName>
    </submittedName>
</protein>
<keyword evidence="2" id="KW-1185">Reference proteome</keyword>
<dbReference type="EMBL" id="JANHOG010001035">
    <property type="protein sequence ID" value="KAJ3546047.1"/>
    <property type="molecule type" value="Genomic_DNA"/>
</dbReference>
<name>A0ACC1STE0_9APHY</name>
<sequence length="235" mass="25552">MYSQASASTAGYWELEGDLVINRGEVPPVPAIPVQYQAQPRAWRPSDIAIPPPPQPKAQPGPGVERWQSDAAANDNTLDSNPFDKEERGRKDELRDSLVYSLPSLTHLSVPIPTKTSSNNWFATNFASQSSPSTSPSPTTAYIYPTHPAYPPSSSHPAEAAKALPRKEGDVMSVRDVQASRSTPQYGVVHSQQLDAGERGSVGYQLPSNWRVGHASRIESPPEELTPRVASFVVQ</sequence>
<reference evidence="1" key="1">
    <citation type="submission" date="2022-07" db="EMBL/GenBank/DDBJ databases">
        <title>Genome Sequence of Phlebia brevispora.</title>
        <authorList>
            <person name="Buettner E."/>
        </authorList>
    </citation>
    <scope>NUCLEOTIDE SEQUENCE</scope>
    <source>
        <strain evidence="1">MPL23</strain>
    </source>
</reference>
<organism evidence="1 2">
    <name type="scientific">Phlebia brevispora</name>
    <dbReference type="NCBI Taxonomy" id="194682"/>
    <lineage>
        <taxon>Eukaryota</taxon>
        <taxon>Fungi</taxon>
        <taxon>Dikarya</taxon>
        <taxon>Basidiomycota</taxon>
        <taxon>Agaricomycotina</taxon>
        <taxon>Agaricomycetes</taxon>
        <taxon>Polyporales</taxon>
        <taxon>Meruliaceae</taxon>
        <taxon>Phlebia</taxon>
    </lineage>
</organism>
<evidence type="ECO:0000313" key="2">
    <source>
        <dbReference type="Proteomes" id="UP001148662"/>
    </source>
</evidence>
<proteinExistence type="predicted"/>
<accession>A0ACC1STE0</accession>